<dbReference type="EMBL" id="CAJHIT010000005">
    <property type="protein sequence ID" value="CAD6501828.1"/>
    <property type="molecule type" value="Genomic_DNA"/>
</dbReference>
<dbReference type="Proteomes" id="UP000683417">
    <property type="component" value="Unassembled WGS sequence"/>
</dbReference>
<evidence type="ECO:0000313" key="1">
    <source>
        <dbReference type="EMBL" id="CAD6501828.1"/>
    </source>
</evidence>
<gene>
    <name evidence="1" type="ORF">BGTH12_LOCUS3186</name>
</gene>
<proteinExistence type="predicted"/>
<comment type="caution">
    <text evidence="1">The sequence shown here is derived from an EMBL/GenBank/DDBJ whole genome shotgun (WGS) entry which is preliminary data.</text>
</comment>
<accession>A0A9W4D010</accession>
<name>A0A9W4D010_BLUGR</name>
<organism evidence="1 2">
    <name type="scientific">Blumeria graminis f. sp. triticale</name>
    <dbReference type="NCBI Taxonomy" id="1689686"/>
    <lineage>
        <taxon>Eukaryota</taxon>
        <taxon>Fungi</taxon>
        <taxon>Dikarya</taxon>
        <taxon>Ascomycota</taxon>
        <taxon>Pezizomycotina</taxon>
        <taxon>Leotiomycetes</taxon>
        <taxon>Erysiphales</taxon>
        <taxon>Erysiphaceae</taxon>
        <taxon>Blumeria</taxon>
    </lineage>
</organism>
<protein>
    <submittedName>
        <fullName evidence="1">BgTH12-02074</fullName>
    </submittedName>
</protein>
<evidence type="ECO:0000313" key="2">
    <source>
        <dbReference type="Proteomes" id="UP000683417"/>
    </source>
</evidence>
<sequence>MHPSYSLVTTRAA</sequence>
<reference evidence="1" key="1">
    <citation type="submission" date="2020-10" db="EMBL/GenBank/DDBJ databases">
        <authorList>
            <person name="Muller C M."/>
        </authorList>
    </citation>
    <scope>NUCLEOTIDE SEQUENCE</scope>
    <source>
        <strain evidence="1">THUN-12</strain>
    </source>
</reference>